<protein>
    <submittedName>
        <fullName evidence="1">Uncharacterized protein</fullName>
    </submittedName>
</protein>
<keyword evidence="2" id="KW-1185">Reference proteome</keyword>
<evidence type="ECO:0000313" key="2">
    <source>
        <dbReference type="Proteomes" id="UP000055024"/>
    </source>
</evidence>
<proteinExistence type="predicted"/>
<reference evidence="1 2" key="1">
    <citation type="submission" date="2015-01" db="EMBL/GenBank/DDBJ databases">
        <title>Evolution of Trichinella species and genotypes.</title>
        <authorList>
            <person name="Korhonen P.K."/>
            <person name="Edoardo P."/>
            <person name="Giuseppe L.R."/>
            <person name="Gasser R.B."/>
        </authorList>
    </citation>
    <scope>NUCLEOTIDE SEQUENCE [LARGE SCALE GENOMIC DNA]</scope>
    <source>
        <strain evidence="1">ISS1029</strain>
    </source>
</reference>
<dbReference type="AlphaFoldDB" id="A0A0V1G7R4"/>
<gene>
    <name evidence="1" type="ORF">T11_10598</name>
</gene>
<accession>A0A0V1G7R4</accession>
<sequence>MFCALVFLETHHSRSQLELLCISMSLERNPT</sequence>
<dbReference type="Proteomes" id="UP000055024">
    <property type="component" value="Unassembled WGS sequence"/>
</dbReference>
<evidence type="ECO:0000313" key="1">
    <source>
        <dbReference type="EMBL" id="KRY94326.1"/>
    </source>
</evidence>
<name>A0A0V1G7R4_9BILA</name>
<organism evidence="1 2">
    <name type="scientific">Trichinella zimbabwensis</name>
    <dbReference type="NCBI Taxonomy" id="268475"/>
    <lineage>
        <taxon>Eukaryota</taxon>
        <taxon>Metazoa</taxon>
        <taxon>Ecdysozoa</taxon>
        <taxon>Nematoda</taxon>
        <taxon>Enoplea</taxon>
        <taxon>Dorylaimia</taxon>
        <taxon>Trichinellida</taxon>
        <taxon>Trichinellidae</taxon>
        <taxon>Trichinella</taxon>
    </lineage>
</organism>
<dbReference type="EMBL" id="JYDP01005203">
    <property type="protein sequence ID" value="KRY94326.1"/>
    <property type="molecule type" value="Genomic_DNA"/>
</dbReference>
<comment type="caution">
    <text evidence="1">The sequence shown here is derived from an EMBL/GenBank/DDBJ whole genome shotgun (WGS) entry which is preliminary data.</text>
</comment>